<feature type="region of interest" description="Disordered" evidence="1">
    <location>
        <begin position="367"/>
        <end position="391"/>
    </location>
</feature>
<evidence type="ECO:0000313" key="3">
    <source>
        <dbReference type="EMBL" id="RKP05677.1"/>
    </source>
</evidence>
<reference evidence="4" key="1">
    <citation type="journal article" date="2018" name="Nat. Microbiol.">
        <title>Leveraging single-cell genomics to expand the fungal tree of life.</title>
        <authorList>
            <person name="Ahrendt S.R."/>
            <person name="Quandt C.A."/>
            <person name="Ciobanu D."/>
            <person name="Clum A."/>
            <person name="Salamov A."/>
            <person name="Andreopoulos B."/>
            <person name="Cheng J.F."/>
            <person name="Woyke T."/>
            <person name="Pelin A."/>
            <person name="Henrissat B."/>
            <person name="Reynolds N.K."/>
            <person name="Benny G.L."/>
            <person name="Smith M.E."/>
            <person name="James T.Y."/>
            <person name="Grigoriev I.V."/>
        </authorList>
    </citation>
    <scope>NUCLEOTIDE SEQUENCE [LARGE SCALE GENOMIC DNA]</scope>
    <source>
        <strain evidence="4">RSA 1356</strain>
    </source>
</reference>
<dbReference type="InterPro" id="IPR011059">
    <property type="entry name" value="Metal-dep_hydrolase_composite"/>
</dbReference>
<sequence length="800" mass="85754">LEIVNVGGRIITPGIVDMHSHMGVDSWPELRATDDTNDMVDPTYPQLRTLDAFNPHDPAIKRVASGGVTTALILPGSGNLMGGETFAFKLRPVANGTAEGMLVNSGLPQGTGWRWMKMACGENPKNVYSAQNRAPTTRMGEAWLFRQRLERAQKLKRHQDNWCAAAERLDGSDSVLLSEAFPESLEDESLVALLRGKVKLNVHCYETYDLEMLFRVMNEFNVPVAAIHHALDAYRVPELVRRNNVTVATFADLWGYKKEAYQASVNSPRILAEHGIPVAIKSDHPVINSQYLVEEAAKAHHYGLDSKLALASVTSVPANALGLGDRLGRLQPGYDADVVVWDVHPLALGARPLQVFIDGLPQLNTTDDLSNTPHPFTSVRPGAQRGRTKTSKIESKEALAHPLTRTERNRLQGDDAGREISVVVKNGGVACVGLGCEDTFTEANGDIYDLHGGVVLPGIISAGLPLGMIEIEQEPSTGDGSIEEAFISSSDQLPRAEDGIAFGGKHLKAALAAGVTTTISPPMAGDAVIAGISVAAHTAGQSVLDDEASIVKEMVALHVRIGQGVASGAVSSVSQQINALRQLLLGQLPIKANQTQPDYFADVVAGKIPLVVHTNGKDIIAAIIKMRNEVRWRYKRSGGKGDGAYVIIYGGADAHLIAPDLVAEDVPVVLQPARCQPSTWTSRHCLAGQPLTRFTNAQALHHAGVRVSLAAVDIAAVRNLIWEAGYHHNRDPTVITEASAVGLVTWGLADAFQLPISAGRIQLGKPADLVAYDGSPFQFGSRITLVSSAQFGVVCHPQQA</sequence>
<dbReference type="AlphaFoldDB" id="A0A4P9XIY1"/>
<dbReference type="InterPro" id="IPR032466">
    <property type="entry name" value="Metal_Hydrolase"/>
</dbReference>
<evidence type="ECO:0000259" key="2">
    <source>
        <dbReference type="Pfam" id="PF01979"/>
    </source>
</evidence>
<feature type="domain" description="Amidohydrolase-related" evidence="2">
    <location>
        <begin position="200"/>
        <end position="353"/>
    </location>
</feature>
<dbReference type="OrthoDB" id="10258955at2759"/>
<accession>A0A4P9XIY1</accession>
<dbReference type="InterPro" id="IPR051781">
    <property type="entry name" value="Metallo-dep_Hydrolase"/>
</dbReference>
<dbReference type="Proteomes" id="UP000271241">
    <property type="component" value="Unassembled WGS sequence"/>
</dbReference>
<dbReference type="EMBL" id="KZ993061">
    <property type="protein sequence ID" value="RKP05677.1"/>
    <property type="molecule type" value="Genomic_DNA"/>
</dbReference>
<evidence type="ECO:0000256" key="1">
    <source>
        <dbReference type="SAM" id="MobiDB-lite"/>
    </source>
</evidence>
<dbReference type="GO" id="GO:0016810">
    <property type="term" value="F:hydrolase activity, acting on carbon-nitrogen (but not peptide) bonds"/>
    <property type="evidence" value="ECO:0007669"/>
    <property type="project" value="InterPro"/>
</dbReference>
<dbReference type="STRING" id="78915.A0A4P9XIY1"/>
<evidence type="ECO:0000313" key="4">
    <source>
        <dbReference type="Proteomes" id="UP000271241"/>
    </source>
</evidence>
<keyword evidence="4" id="KW-1185">Reference proteome</keyword>
<feature type="non-terminal residue" evidence="3">
    <location>
        <position position="1"/>
    </location>
</feature>
<proteinExistence type="predicted"/>
<gene>
    <name evidence="3" type="ORF">THASP1DRAFT_19507</name>
</gene>
<dbReference type="SUPFAM" id="SSF51556">
    <property type="entry name" value="Metallo-dependent hydrolases"/>
    <property type="match status" value="1"/>
</dbReference>
<dbReference type="Pfam" id="PF01979">
    <property type="entry name" value="Amidohydro_1"/>
    <property type="match status" value="1"/>
</dbReference>
<dbReference type="InterPro" id="IPR006680">
    <property type="entry name" value="Amidohydro-rel"/>
</dbReference>
<name>A0A4P9XIY1_9FUNG</name>
<dbReference type="PANTHER" id="PTHR43135">
    <property type="entry name" value="ALPHA-D-RIBOSE 1-METHYLPHOSPHONATE 5-TRIPHOSPHATE DIPHOSPHATASE"/>
    <property type="match status" value="1"/>
</dbReference>
<organism evidence="3 4">
    <name type="scientific">Thamnocephalis sphaerospora</name>
    <dbReference type="NCBI Taxonomy" id="78915"/>
    <lineage>
        <taxon>Eukaryota</taxon>
        <taxon>Fungi</taxon>
        <taxon>Fungi incertae sedis</taxon>
        <taxon>Zoopagomycota</taxon>
        <taxon>Zoopagomycotina</taxon>
        <taxon>Zoopagomycetes</taxon>
        <taxon>Zoopagales</taxon>
        <taxon>Sigmoideomycetaceae</taxon>
        <taxon>Thamnocephalis</taxon>
    </lineage>
</organism>
<dbReference type="PANTHER" id="PTHR43135:SF3">
    <property type="entry name" value="ALPHA-D-RIBOSE 1-METHYLPHOSPHONATE 5-TRIPHOSPHATE DIPHOSPHATASE"/>
    <property type="match status" value="1"/>
</dbReference>
<protein>
    <recommendedName>
        <fullName evidence="2">Amidohydrolase-related domain-containing protein</fullName>
    </recommendedName>
</protein>
<dbReference type="SUPFAM" id="SSF51338">
    <property type="entry name" value="Composite domain of metallo-dependent hydrolases"/>
    <property type="match status" value="2"/>
</dbReference>
<dbReference type="Gene3D" id="3.20.20.140">
    <property type="entry name" value="Metal-dependent hydrolases"/>
    <property type="match status" value="2"/>
</dbReference>